<keyword evidence="3" id="KW-0813">Transport</keyword>
<dbReference type="Proteomes" id="UP000252884">
    <property type="component" value="Unassembled WGS sequence"/>
</dbReference>
<feature type="transmembrane region" description="Helical" evidence="14">
    <location>
        <begin position="88"/>
        <end position="114"/>
    </location>
</feature>
<accession>A0A368YB27</accession>
<organism evidence="16 17">
    <name type="scientific">Pseudorhodoferax soli</name>
    <dbReference type="NCBI Taxonomy" id="545864"/>
    <lineage>
        <taxon>Bacteria</taxon>
        <taxon>Pseudomonadati</taxon>
        <taxon>Pseudomonadota</taxon>
        <taxon>Betaproteobacteria</taxon>
        <taxon>Burkholderiales</taxon>
        <taxon>Comamonadaceae</taxon>
    </lineage>
</organism>
<evidence type="ECO:0000256" key="3">
    <source>
        <dbReference type="ARBA" id="ARBA00022448"/>
    </source>
</evidence>
<dbReference type="SUPFAM" id="SSF51735">
    <property type="entry name" value="NAD(P)-binding Rossmann-fold domains"/>
    <property type="match status" value="1"/>
</dbReference>
<feature type="transmembrane region" description="Helical" evidence="14">
    <location>
        <begin position="149"/>
        <end position="171"/>
    </location>
</feature>
<evidence type="ECO:0000256" key="7">
    <source>
        <dbReference type="ARBA" id="ARBA00022538"/>
    </source>
</evidence>
<dbReference type="PANTHER" id="PTHR46157">
    <property type="entry name" value="K(+) EFFLUX ANTIPORTER 3, CHLOROPLASTIC"/>
    <property type="match status" value="1"/>
</dbReference>
<feature type="transmembrane region" description="Helical" evidence="14">
    <location>
        <begin position="272"/>
        <end position="292"/>
    </location>
</feature>
<feature type="transmembrane region" description="Helical" evidence="14">
    <location>
        <begin position="329"/>
        <end position="349"/>
    </location>
</feature>
<evidence type="ECO:0000256" key="9">
    <source>
        <dbReference type="ARBA" id="ARBA00022958"/>
    </source>
</evidence>
<dbReference type="RefSeq" id="WP_114466659.1">
    <property type="nucleotide sequence ID" value="NZ_QPJK01000001.1"/>
</dbReference>
<feature type="transmembrane region" description="Helical" evidence="14">
    <location>
        <begin position="298"/>
        <end position="317"/>
    </location>
</feature>
<dbReference type="PANTHER" id="PTHR46157:SF3">
    <property type="entry name" value="GLUTATHIONE-REGULATED POTASSIUM-EFFLUX SYSTEM PROTEIN KEFC"/>
    <property type="match status" value="1"/>
</dbReference>
<evidence type="ECO:0000259" key="15">
    <source>
        <dbReference type="PROSITE" id="PS51201"/>
    </source>
</evidence>
<feature type="transmembrane region" description="Helical" evidence="14">
    <location>
        <begin position="241"/>
        <end position="260"/>
    </location>
</feature>
<evidence type="ECO:0000256" key="10">
    <source>
        <dbReference type="ARBA" id="ARBA00022989"/>
    </source>
</evidence>
<dbReference type="InterPro" id="IPR038770">
    <property type="entry name" value="Na+/solute_symporter_sf"/>
</dbReference>
<dbReference type="FunFam" id="1.20.1530.20:FF:000001">
    <property type="entry name" value="Glutathione-regulated potassium-efflux system protein KefB"/>
    <property type="match status" value="1"/>
</dbReference>
<feature type="domain" description="RCK N-terminal" evidence="15">
    <location>
        <begin position="404"/>
        <end position="520"/>
    </location>
</feature>
<keyword evidence="5" id="KW-1003">Cell membrane</keyword>
<reference evidence="16 17" key="1">
    <citation type="submission" date="2018-07" db="EMBL/GenBank/DDBJ databases">
        <title>Genomic Encyclopedia of Type Strains, Phase IV (KMG-IV): sequencing the most valuable type-strain genomes for metagenomic binning, comparative biology and taxonomic classification.</title>
        <authorList>
            <person name="Goeker M."/>
        </authorList>
    </citation>
    <scope>NUCLEOTIDE SEQUENCE [LARGE SCALE GENOMIC DNA]</scope>
    <source>
        <strain evidence="16 17">DSM 21634</strain>
    </source>
</reference>
<keyword evidence="9" id="KW-0630">Potassium</keyword>
<evidence type="ECO:0000256" key="1">
    <source>
        <dbReference type="ARBA" id="ARBA00004429"/>
    </source>
</evidence>
<keyword evidence="7" id="KW-0633">Potassium transport</keyword>
<dbReference type="GO" id="GO:0008324">
    <property type="term" value="F:monoatomic cation transmembrane transporter activity"/>
    <property type="evidence" value="ECO:0007669"/>
    <property type="project" value="InterPro"/>
</dbReference>
<evidence type="ECO:0000256" key="4">
    <source>
        <dbReference type="ARBA" id="ARBA00022449"/>
    </source>
</evidence>
<dbReference type="AlphaFoldDB" id="A0A368YB27"/>
<dbReference type="GO" id="GO:1902600">
    <property type="term" value="P:proton transmembrane transport"/>
    <property type="evidence" value="ECO:0007669"/>
    <property type="project" value="InterPro"/>
</dbReference>
<dbReference type="GO" id="GO:0015297">
    <property type="term" value="F:antiporter activity"/>
    <property type="evidence" value="ECO:0007669"/>
    <property type="project" value="UniProtKB-KW"/>
</dbReference>
<evidence type="ECO:0000256" key="12">
    <source>
        <dbReference type="ARBA" id="ARBA00023136"/>
    </source>
</evidence>
<keyword evidence="10 14" id="KW-1133">Transmembrane helix</keyword>
<keyword evidence="4" id="KW-0050">Antiport</keyword>
<dbReference type="Gene3D" id="1.20.1530.20">
    <property type="match status" value="1"/>
</dbReference>
<dbReference type="InterPro" id="IPR006153">
    <property type="entry name" value="Cation/H_exchanger_TM"/>
</dbReference>
<dbReference type="NCBIfam" id="TIGR00932">
    <property type="entry name" value="2a37"/>
    <property type="match status" value="1"/>
</dbReference>
<keyword evidence="8 14" id="KW-0812">Transmembrane</keyword>
<evidence type="ECO:0000256" key="6">
    <source>
        <dbReference type="ARBA" id="ARBA00022519"/>
    </source>
</evidence>
<evidence type="ECO:0000256" key="2">
    <source>
        <dbReference type="ARBA" id="ARBA00005551"/>
    </source>
</evidence>
<dbReference type="OrthoDB" id="9781411at2"/>
<feature type="region of interest" description="Disordered" evidence="13">
    <location>
        <begin position="585"/>
        <end position="605"/>
    </location>
</feature>
<protein>
    <submittedName>
        <fullName evidence="16">Kef-type potassium/proton antiporter (CPA2 family)</fullName>
    </submittedName>
</protein>
<keyword evidence="11" id="KW-0406">Ion transport</keyword>
<evidence type="ECO:0000313" key="16">
    <source>
        <dbReference type="EMBL" id="RCW76618.1"/>
    </source>
</evidence>
<dbReference type="Pfam" id="PF00999">
    <property type="entry name" value="Na_H_Exchanger"/>
    <property type="match status" value="1"/>
</dbReference>
<dbReference type="NCBIfam" id="NF002924">
    <property type="entry name" value="PRK03562.1"/>
    <property type="match status" value="1"/>
</dbReference>
<dbReference type="Pfam" id="PF02254">
    <property type="entry name" value="TrkA_N"/>
    <property type="match status" value="1"/>
</dbReference>
<evidence type="ECO:0000256" key="14">
    <source>
        <dbReference type="SAM" id="Phobius"/>
    </source>
</evidence>
<evidence type="ECO:0000256" key="8">
    <source>
        <dbReference type="ARBA" id="ARBA00022692"/>
    </source>
</evidence>
<keyword evidence="6" id="KW-0997">Cell inner membrane</keyword>
<feature type="transmembrane region" description="Helical" evidence="14">
    <location>
        <begin position="12"/>
        <end position="37"/>
    </location>
</feature>
<feature type="transmembrane region" description="Helical" evidence="14">
    <location>
        <begin position="361"/>
        <end position="380"/>
    </location>
</feature>
<keyword evidence="12 14" id="KW-0472">Membrane</keyword>
<evidence type="ECO:0000313" key="17">
    <source>
        <dbReference type="Proteomes" id="UP000252884"/>
    </source>
</evidence>
<comment type="caution">
    <text evidence="16">The sequence shown here is derived from an EMBL/GenBank/DDBJ whole genome shotgun (WGS) entry which is preliminary data.</text>
</comment>
<dbReference type="InterPro" id="IPR003148">
    <property type="entry name" value="RCK_N"/>
</dbReference>
<evidence type="ECO:0000256" key="5">
    <source>
        <dbReference type="ARBA" id="ARBA00022475"/>
    </source>
</evidence>
<feature type="transmembrane region" description="Helical" evidence="14">
    <location>
        <begin position="183"/>
        <end position="205"/>
    </location>
</feature>
<name>A0A368YB27_9BURK</name>
<evidence type="ECO:0000256" key="13">
    <source>
        <dbReference type="SAM" id="MobiDB-lite"/>
    </source>
</evidence>
<dbReference type="GO" id="GO:0005886">
    <property type="term" value="C:plasma membrane"/>
    <property type="evidence" value="ECO:0007669"/>
    <property type="project" value="UniProtKB-SubCell"/>
</dbReference>
<evidence type="ECO:0000256" key="11">
    <source>
        <dbReference type="ARBA" id="ARBA00023065"/>
    </source>
</evidence>
<keyword evidence="17" id="KW-1185">Reference proteome</keyword>
<dbReference type="PROSITE" id="PS51201">
    <property type="entry name" value="RCK_N"/>
    <property type="match status" value="1"/>
</dbReference>
<comment type="subcellular location">
    <subcellularLocation>
        <location evidence="1">Cell inner membrane</location>
        <topology evidence="1">Multi-pass membrane protein</topology>
    </subcellularLocation>
</comment>
<dbReference type="FunFam" id="3.40.50.720:FF:000036">
    <property type="entry name" value="Glutathione-regulated potassium-efflux system protein KefB"/>
    <property type="match status" value="1"/>
</dbReference>
<proteinExistence type="inferred from homology"/>
<comment type="similarity">
    <text evidence="2">Belongs to the monovalent cation:proton antiporter 2 (CPA2) transporter (TC 2.A.37) family.</text>
</comment>
<dbReference type="GO" id="GO:0006813">
    <property type="term" value="P:potassium ion transport"/>
    <property type="evidence" value="ECO:0007669"/>
    <property type="project" value="UniProtKB-KW"/>
</dbReference>
<sequence length="605" mass="65266">MEHAPAWLSNSFIYLAAAVLAVPISRALGLGAILGYLAAGMAIGPWGLALVPNVQDVLHFAEFGVVLMLFLVGLELEPRRLWSLRRPIFGGGTAQVAVCALAIYAVALACGIAWKTALVAALGLALSSTAIALQVLGERNLLGTRSGQAGFSILLFQDVAAIPILALLPLLGVADQGADDGSAALQALRTVAVIAGIVLGGRLLLRPVLRWIARSRTAEIFTAAALLLVVGIAYLMHSVGLSMALGAFLAGVLLAESEYRRELEADIEPFKGLLLGLFFIAVGMSIDFGVLWRAPGTMALIVLGFLGIKLAVIHALGAVMRLPAPERPVFTLLLAQGGEFAFVVFQAAVGARVLAPDIASLLTGAVALSMLLSPLLLVLADRYWLPRFNRTSAAPAEAMAEPQQAPVIIAGFGRYGQIVGRALFAQGLQCTVLEHDADMIEAIRPFGFRVFYGDATRLDVLRVAGAEQARVLVLAVDDVAQSLRVAALVREHFPHLEIVARARDVPHWNALRDLGVQRVERELFESSLRSARNVLEVLGAPPHEARHGVMRFREHNLALFERMHPHHQDRARSIAVAREGRRELEDQLAREREERSQRRPPGWRD</sequence>
<dbReference type="EMBL" id="QPJK01000001">
    <property type="protein sequence ID" value="RCW76618.1"/>
    <property type="molecule type" value="Genomic_DNA"/>
</dbReference>
<dbReference type="Gene3D" id="3.40.50.720">
    <property type="entry name" value="NAD(P)-binding Rossmann-like Domain"/>
    <property type="match status" value="1"/>
</dbReference>
<dbReference type="InterPro" id="IPR004771">
    <property type="entry name" value="K/H_exchanger"/>
</dbReference>
<dbReference type="InterPro" id="IPR036291">
    <property type="entry name" value="NAD(P)-bd_dom_sf"/>
</dbReference>
<gene>
    <name evidence="16" type="ORF">DES41_1011226</name>
</gene>
<feature type="transmembrane region" description="Helical" evidence="14">
    <location>
        <begin position="57"/>
        <end position="76"/>
    </location>
</feature>